<evidence type="ECO:0000256" key="4">
    <source>
        <dbReference type="ARBA" id="ARBA00023002"/>
    </source>
</evidence>
<dbReference type="PROSITE" id="PS00079">
    <property type="entry name" value="MULTICOPPER_OXIDASE1"/>
    <property type="match status" value="1"/>
</dbReference>
<gene>
    <name evidence="11" type="ORF">QQS21_004687</name>
</gene>
<keyword evidence="12" id="KW-1185">Reference proteome</keyword>
<dbReference type="InterPro" id="IPR045087">
    <property type="entry name" value="Cu-oxidase_fam"/>
</dbReference>
<dbReference type="CDD" id="cd13851">
    <property type="entry name" value="CuRO_1_Fet3p"/>
    <property type="match status" value="1"/>
</dbReference>
<proteinExistence type="inferred from homology"/>
<dbReference type="PANTHER" id="PTHR11709">
    <property type="entry name" value="MULTI-COPPER OXIDASE"/>
    <property type="match status" value="1"/>
</dbReference>
<dbReference type="PROSITE" id="PS00080">
    <property type="entry name" value="MULTICOPPER_OXIDASE2"/>
    <property type="match status" value="1"/>
</dbReference>
<dbReference type="AlphaFoldDB" id="A0AAJ0CQY6"/>
<name>A0AAJ0CQY6_9HYPO</name>
<evidence type="ECO:0000256" key="2">
    <source>
        <dbReference type="ARBA" id="ARBA00022723"/>
    </source>
</evidence>
<dbReference type="InterPro" id="IPR011706">
    <property type="entry name" value="Cu-oxidase_C"/>
</dbReference>
<keyword evidence="3 7" id="KW-0732">Signal</keyword>
<keyword evidence="4" id="KW-0560">Oxidoreductase</keyword>
<feature type="domain" description="Plastocyanin-like" evidence="9">
    <location>
        <begin position="463"/>
        <end position="597"/>
    </location>
</feature>
<accession>A0AAJ0CQY6</accession>
<evidence type="ECO:0000259" key="8">
    <source>
        <dbReference type="Pfam" id="PF00394"/>
    </source>
</evidence>
<dbReference type="InterPro" id="IPR002355">
    <property type="entry name" value="Cu_oxidase_Cu_BS"/>
</dbReference>
<evidence type="ECO:0000313" key="12">
    <source>
        <dbReference type="Proteomes" id="UP001251528"/>
    </source>
</evidence>
<evidence type="ECO:0000256" key="5">
    <source>
        <dbReference type="ARBA" id="ARBA00023008"/>
    </source>
</evidence>
<evidence type="ECO:0000256" key="3">
    <source>
        <dbReference type="ARBA" id="ARBA00022729"/>
    </source>
</evidence>
<dbReference type="CDD" id="cd13899">
    <property type="entry name" value="CuRO_3_Fet3p"/>
    <property type="match status" value="1"/>
</dbReference>
<protein>
    <recommendedName>
        <fullName evidence="13">Iron transport multicopper oxidase FET3</fullName>
    </recommendedName>
</protein>
<dbReference type="Gene3D" id="2.60.40.420">
    <property type="entry name" value="Cupredoxins - blue copper proteins"/>
    <property type="match status" value="3"/>
</dbReference>
<comment type="caution">
    <text evidence="11">The sequence shown here is derived from an EMBL/GenBank/DDBJ whole genome shotgun (WGS) entry which is preliminary data.</text>
</comment>
<dbReference type="InterPro" id="IPR008972">
    <property type="entry name" value="Cupredoxin"/>
</dbReference>
<evidence type="ECO:0008006" key="13">
    <source>
        <dbReference type="Google" id="ProtNLM"/>
    </source>
</evidence>
<dbReference type="GO" id="GO:0033573">
    <property type="term" value="C:high-affinity iron permease complex"/>
    <property type="evidence" value="ECO:0007669"/>
    <property type="project" value="TreeGrafter"/>
</dbReference>
<feature type="domain" description="Plastocyanin-like" evidence="10">
    <location>
        <begin position="126"/>
        <end position="242"/>
    </location>
</feature>
<sequence>MTPKIVGLAVLLSSSSWAGPGLAARFGGDIGNRRNRSDKIDNLWIPYRSLGHQTFFVEFNCEFNFRDKVLSRTSPVTKSPPHAGGKILLSMQLRALPNGGFTAVVATLVLLATCVQSKTLRESFNITWVTANPDGAFSRPTIGVNGQWPLPVISATVGDRLLLDVHNGLGNASTSLHFHGFFQNGTNHMDGAVGVTQCAIPPGSSFTYDIKMDQPGTYWYHAHNDGQYPEGLRGPVVVHDPRGPYEGKYDEELVISLSDWYHEPIQSLTKKFISVENPTGAEPVPQAALMNDTQNLQVHIRPNRTYLVHLVNIGAFAAHFFWVEGHQMRIVEVDGVWTEEAPADRLYITPAQRYSVLLTARDNASQNYAIVSAMDEELFDVIPDDQNSNVTGWLVYDETRPLPIPTDVADLDSFDDFDLVPIDQLKLFELPDYSVTLDVKMDNLGDVRAANHISSAFFNDITYVAPKVPSLYTARTVGPKYATDSRVYGTNTMSHVLSHNEVIEVVLNNGDDGTHPFHLHGHNFQLVYRSDEDAGSFSNANNVSLPTIPMRRDTVFVRPNGNLVLRFRADNPGVWLFHCHIEWHMSQGLVMTMIEAPTMLQDLKIPRDHLAACHAGGVPTKGNAAGNTKDVLDLSGENTSVPPLPEGFTMRGYIAMLGSCTSAFIGLGTLFW</sequence>
<dbReference type="EMBL" id="JASWJB010000070">
    <property type="protein sequence ID" value="KAK2601803.1"/>
    <property type="molecule type" value="Genomic_DNA"/>
</dbReference>
<comment type="similarity">
    <text evidence="1">Belongs to the multicopper oxidase family.</text>
</comment>
<evidence type="ECO:0000313" key="11">
    <source>
        <dbReference type="EMBL" id="KAK2601803.1"/>
    </source>
</evidence>
<dbReference type="Proteomes" id="UP001251528">
    <property type="component" value="Unassembled WGS sequence"/>
</dbReference>
<dbReference type="InterPro" id="IPR044130">
    <property type="entry name" value="CuRO_2_Fet3-like"/>
</dbReference>
<dbReference type="GO" id="GO:0004322">
    <property type="term" value="F:ferroxidase activity"/>
    <property type="evidence" value="ECO:0007669"/>
    <property type="project" value="TreeGrafter"/>
</dbReference>
<dbReference type="GO" id="GO:0033215">
    <property type="term" value="P:reductive iron assimilation"/>
    <property type="evidence" value="ECO:0007669"/>
    <property type="project" value="TreeGrafter"/>
</dbReference>
<dbReference type="Pfam" id="PF07732">
    <property type="entry name" value="Cu-oxidase_3"/>
    <property type="match status" value="1"/>
</dbReference>
<dbReference type="Pfam" id="PF00394">
    <property type="entry name" value="Cu-oxidase"/>
    <property type="match status" value="1"/>
</dbReference>
<reference evidence="11" key="1">
    <citation type="submission" date="2023-06" db="EMBL/GenBank/DDBJ databases">
        <title>Conoideocrella luteorostrata (Hypocreales: Clavicipitaceae), a potential biocontrol fungus for elongate hemlock scale in United States Christmas tree production areas.</title>
        <authorList>
            <person name="Barrett H."/>
            <person name="Lovett B."/>
            <person name="Macias A.M."/>
            <person name="Stajich J.E."/>
            <person name="Kasson M.T."/>
        </authorList>
    </citation>
    <scope>NUCLEOTIDE SEQUENCE</scope>
    <source>
        <strain evidence="11">ARSEF 14590</strain>
    </source>
</reference>
<dbReference type="FunFam" id="2.60.40.420:FF:000024">
    <property type="entry name" value="FET5p Multicopper oxidase"/>
    <property type="match status" value="1"/>
</dbReference>
<dbReference type="CDD" id="cd13877">
    <property type="entry name" value="CuRO_2_Fet3p_like"/>
    <property type="match status" value="1"/>
</dbReference>
<evidence type="ECO:0000259" key="9">
    <source>
        <dbReference type="Pfam" id="PF07731"/>
    </source>
</evidence>
<evidence type="ECO:0000259" key="10">
    <source>
        <dbReference type="Pfam" id="PF07732"/>
    </source>
</evidence>
<keyword evidence="5" id="KW-0186">Copper</keyword>
<feature type="domain" description="Plastocyanin-like" evidence="8">
    <location>
        <begin position="251"/>
        <end position="398"/>
    </location>
</feature>
<dbReference type="InterPro" id="IPR011707">
    <property type="entry name" value="Cu-oxidase-like_N"/>
</dbReference>
<evidence type="ECO:0000256" key="1">
    <source>
        <dbReference type="ARBA" id="ARBA00010609"/>
    </source>
</evidence>
<dbReference type="GO" id="GO:0010106">
    <property type="term" value="P:cellular response to iron ion starvation"/>
    <property type="evidence" value="ECO:0007669"/>
    <property type="project" value="TreeGrafter"/>
</dbReference>
<feature type="signal peptide" evidence="7">
    <location>
        <begin position="1"/>
        <end position="23"/>
    </location>
</feature>
<dbReference type="InterPro" id="IPR033138">
    <property type="entry name" value="Cu_oxidase_CS"/>
</dbReference>
<dbReference type="GO" id="GO:0005507">
    <property type="term" value="F:copper ion binding"/>
    <property type="evidence" value="ECO:0007669"/>
    <property type="project" value="InterPro"/>
</dbReference>
<keyword evidence="6" id="KW-0325">Glycoprotein</keyword>
<evidence type="ECO:0000256" key="6">
    <source>
        <dbReference type="ARBA" id="ARBA00023180"/>
    </source>
</evidence>
<keyword evidence="2" id="KW-0479">Metal-binding</keyword>
<feature type="chain" id="PRO_5042604510" description="Iron transport multicopper oxidase FET3" evidence="7">
    <location>
        <begin position="24"/>
        <end position="672"/>
    </location>
</feature>
<dbReference type="FunFam" id="2.60.40.420:FF:000071">
    <property type="entry name" value="Conidial pigment biosynthesis oxidase Abr1/brown 1"/>
    <property type="match status" value="1"/>
</dbReference>
<evidence type="ECO:0000256" key="7">
    <source>
        <dbReference type="SAM" id="SignalP"/>
    </source>
</evidence>
<organism evidence="11 12">
    <name type="scientific">Conoideocrella luteorostrata</name>
    <dbReference type="NCBI Taxonomy" id="1105319"/>
    <lineage>
        <taxon>Eukaryota</taxon>
        <taxon>Fungi</taxon>
        <taxon>Dikarya</taxon>
        <taxon>Ascomycota</taxon>
        <taxon>Pezizomycotina</taxon>
        <taxon>Sordariomycetes</taxon>
        <taxon>Hypocreomycetidae</taxon>
        <taxon>Hypocreales</taxon>
        <taxon>Clavicipitaceae</taxon>
        <taxon>Conoideocrella</taxon>
    </lineage>
</organism>
<dbReference type="InterPro" id="IPR001117">
    <property type="entry name" value="Cu-oxidase_2nd"/>
</dbReference>
<dbReference type="SUPFAM" id="SSF49503">
    <property type="entry name" value="Cupredoxins"/>
    <property type="match status" value="3"/>
</dbReference>
<dbReference type="PANTHER" id="PTHR11709:SF361">
    <property type="entry name" value="IRON TRANSPORT MULTICOPPER OXIDASE FET3"/>
    <property type="match status" value="1"/>
</dbReference>
<dbReference type="Pfam" id="PF07731">
    <property type="entry name" value="Cu-oxidase_2"/>
    <property type="match status" value="1"/>
</dbReference>